<dbReference type="Proteomes" id="UP000694910">
    <property type="component" value="Unplaced"/>
</dbReference>
<evidence type="ECO:0000313" key="2">
    <source>
        <dbReference type="Proteomes" id="UP000694910"/>
    </source>
</evidence>
<dbReference type="SMART" id="SM00349">
    <property type="entry name" value="KRAB"/>
    <property type="match status" value="1"/>
</dbReference>
<dbReference type="PANTHER" id="PTHR23232">
    <property type="entry name" value="KRAB DOMAIN C2H2 ZINC FINGER"/>
    <property type="match status" value="1"/>
</dbReference>
<dbReference type="GeneID" id="106803429"/>
<protein>
    <submittedName>
        <fullName evidence="3">Zinc finger protein 90 homolog isoform X1</fullName>
    </submittedName>
</protein>
<dbReference type="SUPFAM" id="SSF109640">
    <property type="entry name" value="KRAB domain (Kruppel-associated box)"/>
    <property type="match status" value="1"/>
</dbReference>
<feature type="domain" description="KRAB" evidence="1">
    <location>
        <begin position="14"/>
        <end position="94"/>
    </location>
</feature>
<dbReference type="Gene3D" id="6.10.140.140">
    <property type="match status" value="1"/>
</dbReference>
<reference evidence="3" key="1">
    <citation type="submission" date="2025-08" db="UniProtKB">
        <authorList>
            <consortium name="RefSeq"/>
        </authorList>
    </citation>
    <scope>IDENTIFICATION</scope>
</reference>
<organism evidence="2 3">
    <name type="scientific">Ceratotherium simum simum</name>
    <name type="common">Southern white rhinoceros</name>
    <dbReference type="NCBI Taxonomy" id="73337"/>
    <lineage>
        <taxon>Eukaryota</taxon>
        <taxon>Metazoa</taxon>
        <taxon>Chordata</taxon>
        <taxon>Craniata</taxon>
        <taxon>Vertebrata</taxon>
        <taxon>Euteleostomi</taxon>
        <taxon>Mammalia</taxon>
        <taxon>Eutheria</taxon>
        <taxon>Laurasiatheria</taxon>
        <taxon>Perissodactyla</taxon>
        <taxon>Rhinocerotidae</taxon>
        <taxon>Ceratotherium</taxon>
    </lineage>
</organism>
<accession>A0ABM1DEN3</accession>
<dbReference type="PANTHER" id="PTHR23232:SF140">
    <property type="entry name" value="ZFP92 ZINC FINGER PROTEIN"/>
    <property type="match status" value="1"/>
</dbReference>
<sequence>MAPRFLAARPPELVTFKDVAVDFTQEEWEHLDPSQRHLYLEVTLENYGNLISLVLRGPSRIPRAKILLVGGSLSTSQCHNPWVFPLKQGICCPN</sequence>
<dbReference type="InterPro" id="IPR036051">
    <property type="entry name" value="KRAB_dom_sf"/>
</dbReference>
<dbReference type="PROSITE" id="PS50805">
    <property type="entry name" value="KRAB"/>
    <property type="match status" value="1"/>
</dbReference>
<gene>
    <name evidence="3" type="primary">LOC106803429</name>
</gene>
<proteinExistence type="predicted"/>
<dbReference type="RefSeq" id="XP_014650264.1">
    <property type="nucleotide sequence ID" value="XM_014794778.1"/>
</dbReference>
<dbReference type="Pfam" id="PF01352">
    <property type="entry name" value="KRAB"/>
    <property type="match status" value="1"/>
</dbReference>
<dbReference type="InterPro" id="IPR050169">
    <property type="entry name" value="Krueppel_C2H2_ZnF"/>
</dbReference>
<evidence type="ECO:0000259" key="1">
    <source>
        <dbReference type="PROSITE" id="PS50805"/>
    </source>
</evidence>
<evidence type="ECO:0000313" key="3">
    <source>
        <dbReference type="RefSeq" id="XP_014650264.1"/>
    </source>
</evidence>
<keyword evidence="2" id="KW-1185">Reference proteome</keyword>
<name>A0ABM1DEN3_CERSS</name>
<dbReference type="InterPro" id="IPR001909">
    <property type="entry name" value="KRAB"/>
</dbReference>
<dbReference type="CDD" id="cd07765">
    <property type="entry name" value="KRAB_A-box"/>
    <property type="match status" value="1"/>
</dbReference>